<name>M6F9C1_9LEPT</name>
<evidence type="ECO:0000313" key="1">
    <source>
        <dbReference type="EMBL" id="EMK25368.1"/>
    </source>
</evidence>
<dbReference type="Proteomes" id="UP000011980">
    <property type="component" value="Unassembled WGS sequence"/>
</dbReference>
<protein>
    <submittedName>
        <fullName evidence="1">Uncharacterized protein</fullName>
    </submittedName>
</protein>
<dbReference type="EMBL" id="ANCE01000061">
    <property type="protein sequence ID" value="EMK25368.1"/>
    <property type="molecule type" value="Genomic_DNA"/>
</dbReference>
<proteinExistence type="predicted"/>
<comment type="caution">
    <text evidence="1">The sequence shown here is derived from an EMBL/GenBank/DDBJ whole genome shotgun (WGS) entry which is preliminary data.</text>
</comment>
<gene>
    <name evidence="1" type="ORF">LEP1GSC008_1820</name>
</gene>
<evidence type="ECO:0000313" key="2">
    <source>
        <dbReference type="Proteomes" id="UP000011980"/>
    </source>
</evidence>
<reference evidence="1 2" key="1">
    <citation type="submission" date="2013-01" db="EMBL/GenBank/DDBJ databases">
        <authorList>
            <person name="Harkins D.M."/>
            <person name="Durkin A.S."/>
            <person name="Brinkac L.M."/>
            <person name="Haft D.H."/>
            <person name="Selengut J.D."/>
            <person name="Sanka R."/>
            <person name="DePew J."/>
            <person name="Purushe J."/>
            <person name="Galloway R.L."/>
            <person name="Vinetz J.M."/>
            <person name="Sutton G.G."/>
            <person name="Nierman W.C."/>
            <person name="Fouts D.E."/>
        </authorList>
    </citation>
    <scope>NUCLEOTIDE SEQUENCE [LARGE SCALE GENOMIC DNA]</scope>
    <source>
        <strain evidence="1 2">Nikolaevo</strain>
    </source>
</reference>
<sequence length="42" mass="5230">MFVISKDRQLEIVLKILNFYLKNHRVFFENIFEKSLFIEYGF</sequence>
<dbReference type="PATRIC" id="fig|1240687.3.peg.969"/>
<organism evidence="1 2">
    <name type="scientific">Leptospira kirschneri serovar Bulgarica str. Nikolaevo</name>
    <dbReference type="NCBI Taxonomy" id="1240687"/>
    <lineage>
        <taxon>Bacteria</taxon>
        <taxon>Pseudomonadati</taxon>
        <taxon>Spirochaetota</taxon>
        <taxon>Spirochaetia</taxon>
        <taxon>Leptospirales</taxon>
        <taxon>Leptospiraceae</taxon>
        <taxon>Leptospira</taxon>
    </lineage>
</organism>
<dbReference type="AlphaFoldDB" id="M6F9C1"/>
<accession>M6F9C1</accession>